<evidence type="ECO:0000313" key="3">
    <source>
        <dbReference type="Proteomes" id="UP001642487"/>
    </source>
</evidence>
<protein>
    <submittedName>
        <fullName evidence="2">Uncharacterized protein</fullName>
    </submittedName>
</protein>
<dbReference type="EMBL" id="OZ021745">
    <property type="protein sequence ID" value="CAK9313406.1"/>
    <property type="molecule type" value="Genomic_DNA"/>
</dbReference>
<dbReference type="Proteomes" id="UP001642487">
    <property type="component" value="Chromosome 11"/>
</dbReference>
<name>A0ABP0Y1F3_9ROSI</name>
<feature type="transmembrane region" description="Helical" evidence="1">
    <location>
        <begin position="122"/>
        <end position="143"/>
    </location>
</feature>
<evidence type="ECO:0000256" key="1">
    <source>
        <dbReference type="SAM" id="Phobius"/>
    </source>
</evidence>
<proteinExistence type="predicted"/>
<keyword evidence="1" id="KW-0812">Transmembrane</keyword>
<reference evidence="2 3" key="1">
    <citation type="submission" date="2024-03" db="EMBL/GenBank/DDBJ databases">
        <authorList>
            <person name="Gkanogiannis A."/>
            <person name="Becerra Lopez-Lavalle L."/>
        </authorList>
    </citation>
    <scope>NUCLEOTIDE SEQUENCE [LARGE SCALE GENOMIC DNA]</scope>
</reference>
<sequence>MMQSQVSREEAIHLVVVGLVLGEEEIDPWGKMNASSVDAQGIRHETVLHSVVDVVGAEVHFHHVLNLIVMVVGTVLEETVTDILMTVIMEGDMVIEIVLIVKMTSMEVKTAILTTGTHLLEIALPVVIGVAVIGMVAEVLAIMREEVIGAEQALMTIQAGEGDCLPTTVTSI</sequence>
<keyword evidence="1" id="KW-0472">Membrane</keyword>
<gene>
    <name evidence="2" type="ORF">CITCOLO1_LOCUS5120</name>
</gene>
<evidence type="ECO:0000313" key="2">
    <source>
        <dbReference type="EMBL" id="CAK9313406.1"/>
    </source>
</evidence>
<keyword evidence="3" id="KW-1185">Reference proteome</keyword>
<accession>A0ABP0Y1F3</accession>
<organism evidence="2 3">
    <name type="scientific">Citrullus colocynthis</name>
    <name type="common">colocynth</name>
    <dbReference type="NCBI Taxonomy" id="252529"/>
    <lineage>
        <taxon>Eukaryota</taxon>
        <taxon>Viridiplantae</taxon>
        <taxon>Streptophyta</taxon>
        <taxon>Embryophyta</taxon>
        <taxon>Tracheophyta</taxon>
        <taxon>Spermatophyta</taxon>
        <taxon>Magnoliopsida</taxon>
        <taxon>eudicotyledons</taxon>
        <taxon>Gunneridae</taxon>
        <taxon>Pentapetalae</taxon>
        <taxon>rosids</taxon>
        <taxon>fabids</taxon>
        <taxon>Cucurbitales</taxon>
        <taxon>Cucurbitaceae</taxon>
        <taxon>Benincaseae</taxon>
        <taxon>Citrullus</taxon>
    </lineage>
</organism>
<keyword evidence="1" id="KW-1133">Transmembrane helix</keyword>